<name>A0A1E8CGX4_9GAMM</name>
<proteinExistence type="predicted"/>
<reference evidence="2" key="1">
    <citation type="submission" date="2016-07" db="EMBL/GenBank/DDBJ databases">
        <authorList>
            <person name="Florea S."/>
            <person name="Webb J.S."/>
            <person name="Jaromczyk J."/>
            <person name="Schardl C.L."/>
        </authorList>
    </citation>
    <scope>NUCLEOTIDE SEQUENCE [LARGE SCALE GENOMIC DNA]</scope>
    <source>
        <strain evidence="2">KCTC 42131</strain>
    </source>
</reference>
<evidence type="ECO:0000313" key="2">
    <source>
        <dbReference type="Proteomes" id="UP000175669"/>
    </source>
</evidence>
<dbReference type="GO" id="GO:0009279">
    <property type="term" value="C:cell outer membrane"/>
    <property type="evidence" value="ECO:0007669"/>
    <property type="project" value="InterPro"/>
</dbReference>
<dbReference type="SUPFAM" id="SSF103515">
    <property type="entry name" value="Autotransporter"/>
    <property type="match status" value="1"/>
</dbReference>
<dbReference type="STRING" id="1524254.PHACT_13790"/>
<dbReference type="GO" id="GO:0006878">
    <property type="term" value="P:intracellular copper ion homeostasis"/>
    <property type="evidence" value="ECO:0007669"/>
    <property type="project" value="InterPro"/>
</dbReference>
<dbReference type="Proteomes" id="UP000175669">
    <property type="component" value="Unassembled WGS sequence"/>
</dbReference>
<dbReference type="InterPro" id="IPR036709">
    <property type="entry name" value="Autotransporte_beta_dom_sf"/>
</dbReference>
<accession>A0A1E8CGX4</accession>
<protein>
    <submittedName>
        <fullName evidence="1">Copper resistance protein CopB</fullName>
    </submittedName>
</protein>
<dbReference type="Pfam" id="PF05275">
    <property type="entry name" value="CopB"/>
    <property type="match status" value="1"/>
</dbReference>
<comment type="caution">
    <text evidence="1">The sequence shown here is derived from an EMBL/GenBank/DDBJ whole genome shotgun (WGS) entry which is preliminary data.</text>
</comment>
<dbReference type="InterPro" id="IPR007939">
    <property type="entry name" value="Cu-R_B_prcur"/>
</dbReference>
<organism evidence="1 2">
    <name type="scientific">Pseudohongiella acticola</name>
    <dbReference type="NCBI Taxonomy" id="1524254"/>
    <lineage>
        <taxon>Bacteria</taxon>
        <taxon>Pseudomonadati</taxon>
        <taxon>Pseudomonadota</taxon>
        <taxon>Gammaproteobacteria</taxon>
        <taxon>Pseudomonadales</taxon>
        <taxon>Pseudohongiellaceae</taxon>
        <taxon>Pseudohongiella</taxon>
    </lineage>
</organism>
<sequence>MIDQLELRHGDDGSPLILEGEAWIGSDLNKFWMKADIDSLDGDVEEFELQALYSRAVAPYWDLQMGLRQDIRPDDGRSWAVLGLQGLAPYFFETEAALFISKSGGAAMSLSTEYELLLTQQWVLSPEIELDFYGQNDRARGTGSGLSDIQAGIRLRYEVRREFAPYIGINWNRKFGDAAEFAADAGEDASSTQWVAGFRIWF</sequence>
<dbReference type="GO" id="GO:0005507">
    <property type="term" value="F:copper ion binding"/>
    <property type="evidence" value="ECO:0007669"/>
    <property type="project" value="InterPro"/>
</dbReference>
<keyword evidence="2" id="KW-1185">Reference proteome</keyword>
<evidence type="ECO:0000313" key="1">
    <source>
        <dbReference type="EMBL" id="OFE11683.1"/>
    </source>
</evidence>
<gene>
    <name evidence="1" type="ORF">PHACT_13790</name>
</gene>
<dbReference type="EMBL" id="MASR01000002">
    <property type="protein sequence ID" value="OFE11683.1"/>
    <property type="molecule type" value="Genomic_DNA"/>
</dbReference>
<dbReference type="AlphaFoldDB" id="A0A1E8CGX4"/>